<dbReference type="InterPro" id="IPR013780">
    <property type="entry name" value="Glyco_hydro_b"/>
</dbReference>
<dbReference type="GO" id="GO:0004574">
    <property type="term" value="F:oligo-1,6-glucosidase activity"/>
    <property type="evidence" value="ECO:0007669"/>
    <property type="project" value="UniProtKB-EC"/>
</dbReference>
<dbReference type="EC" id="3.2.1.10" evidence="5"/>
<evidence type="ECO:0000259" key="4">
    <source>
        <dbReference type="SMART" id="SM00642"/>
    </source>
</evidence>
<dbReference type="AlphaFoldDB" id="A0A422M018"/>
<dbReference type="Proteomes" id="UP000284716">
    <property type="component" value="Unassembled WGS sequence"/>
</dbReference>
<dbReference type="RefSeq" id="WP_003599501.1">
    <property type="nucleotide sequence ID" value="NZ_JAFEHL010000066.1"/>
</dbReference>
<gene>
    <name evidence="5" type="ORF">FAM18157_02224</name>
</gene>
<dbReference type="EMBL" id="LKFS01000083">
    <property type="protein sequence ID" value="RND79965.1"/>
    <property type="molecule type" value="Genomic_DNA"/>
</dbReference>
<sequence>MTNETSRTWWQQEIFYQIYPASFKDSNNDGIGDLPGITAELPKLKELGITTIWLSPVYKSPMVDNGYDIADYQAIDPRFGTMTDFDQLMATAKDLGIKVVMDLVVNHTSDQHRWFQAALKDPASPYRDFYIFRQGHDGQPPNNWRSNFGAGSSWTAVPGEPNTYYHHVFSPQQPDLNWENPKLRQAIYSMINWWLAKGLAGFRVDAITFIKKDQDFASITPDGSDGLGKVKRKTENRPGLDQFLKELNAATFKPANAVTIGEASGVAYDQLGDFIGENGYFSMIFDFHYADIDVASGSEWFKQTNWTPKMLGEAIAKSQLAIQKVGWGANFLENHDQPRSLSKYIREPQYRNAIGAKALALLYFGLRGCPFIYQGQELGMVNAVRTNIDQFNDLSAHDNYRRALAEGYSEDVALTCVNRRSRDNARTPYPWDDSQNGGFNAGHEPWLPLAKQAAGVNWQAEHDDPNSVWTFYQTLCRLRNASPLRADLIEGDFAPLDAHNDNVIAYARGQHVQIFVNLSSKSAAVDLPAGHVWLNNYPDVETSLQPYQAILIEVK</sequence>
<dbReference type="FunFam" id="3.20.20.80:FF:000064">
    <property type="entry name" value="Oligo-1,6-glucosidase"/>
    <property type="match status" value="1"/>
</dbReference>
<dbReference type="SUPFAM" id="SSF51011">
    <property type="entry name" value="Glycosyl hydrolase domain"/>
    <property type="match status" value="1"/>
</dbReference>
<evidence type="ECO:0000313" key="6">
    <source>
        <dbReference type="Proteomes" id="UP000284716"/>
    </source>
</evidence>
<dbReference type="InterPro" id="IPR017853">
    <property type="entry name" value="GH"/>
</dbReference>
<proteinExistence type="inferred from homology"/>
<dbReference type="InterPro" id="IPR006047">
    <property type="entry name" value="GH13_cat_dom"/>
</dbReference>
<comment type="caution">
    <text evidence="5">The sequence shown here is derived from an EMBL/GenBank/DDBJ whole genome shotgun (WGS) entry which is preliminary data.</text>
</comment>
<dbReference type="Gene3D" id="3.90.400.10">
    <property type="entry name" value="Oligo-1,6-glucosidase, Domain 2"/>
    <property type="match status" value="1"/>
</dbReference>
<dbReference type="SUPFAM" id="SSF51445">
    <property type="entry name" value="(Trans)glycosidases"/>
    <property type="match status" value="1"/>
</dbReference>
<reference evidence="5 6" key="1">
    <citation type="journal article" date="2018" name="Front. Microbiol.">
        <title>Conversion of Methionine to Cysteine in Lactobacillus paracasei Depends on the Highly Mobile cysK-ctl-cysE Gene Cluster.</title>
        <authorList>
            <person name="Wuthrich D."/>
            <person name="Irmler S."/>
            <person name="Berthoud H."/>
            <person name="Guggenbuhl B."/>
            <person name="Eugster E."/>
            <person name="Bruggmann R."/>
        </authorList>
    </citation>
    <scope>NUCLEOTIDE SEQUENCE [LARGE SCALE GENOMIC DNA]</scope>
    <source>
        <strain evidence="5 6">FAM18157</strain>
    </source>
</reference>
<dbReference type="FunFam" id="3.90.400.10:FF:000002">
    <property type="entry name" value="Sucrose isomerase"/>
    <property type="match status" value="1"/>
</dbReference>
<organism evidence="5 6">
    <name type="scientific">Lacticaseibacillus paracasei</name>
    <name type="common">Lactobacillus paracasei</name>
    <dbReference type="NCBI Taxonomy" id="1597"/>
    <lineage>
        <taxon>Bacteria</taxon>
        <taxon>Bacillati</taxon>
        <taxon>Bacillota</taxon>
        <taxon>Bacilli</taxon>
        <taxon>Lactobacillales</taxon>
        <taxon>Lactobacillaceae</taxon>
        <taxon>Lacticaseibacillus</taxon>
    </lineage>
</organism>
<dbReference type="GO" id="GO:0004556">
    <property type="term" value="F:alpha-amylase activity"/>
    <property type="evidence" value="ECO:0007669"/>
    <property type="project" value="TreeGrafter"/>
</dbReference>
<dbReference type="SMART" id="SM00642">
    <property type="entry name" value="Aamy"/>
    <property type="match status" value="1"/>
</dbReference>
<comment type="similarity">
    <text evidence="1">Belongs to the glycosyl hydrolase 13 family.</text>
</comment>
<protein>
    <submittedName>
        <fullName evidence="5">Oligo-1,6-glucosidase</fullName>
        <ecNumber evidence="5">3.2.1.10</ecNumber>
    </submittedName>
</protein>
<evidence type="ECO:0000256" key="3">
    <source>
        <dbReference type="ARBA" id="ARBA00023295"/>
    </source>
</evidence>
<dbReference type="Gene3D" id="2.60.40.1180">
    <property type="entry name" value="Golgi alpha-mannosidase II"/>
    <property type="match status" value="1"/>
</dbReference>
<keyword evidence="3 5" id="KW-0326">Glycosidase</keyword>
<keyword evidence="2 5" id="KW-0378">Hydrolase</keyword>
<dbReference type="Gene3D" id="3.20.20.80">
    <property type="entry name" value="Glycosidases"/>
    <property type="match status" value="1"/>
</dbReference>
<dbReference type="GO" id="GO:0009313">
    <property type="term" value="P:oligosaccharide catabolic process"/>
    <property type="evidence" value="ECO:0007669"/>
    <property type="project" value="TreeGrafter"/>
</dbReference>
<dbReference type="CDD" id="cd11333">
    <property type="entry name" value="AmyAc_SI_OligoGlu_DGase"/>
    <property type="match status" value="1"/>
</dbReference>
<dbReference type="PANTHER" id="PTHR10357:SF179">
    <property type="entry name" value="NEUTRAL AND BASIC AMINO ACID TRANSPORT PROTEIN RBAT"/>
    <property type="match status" value="1"/>
</dbReference>
<dbReference type="InterPro" id="IPR045857">
    <property type="entry name" value="O16G_dom_2"/>
</dbReference>
<feature type="domain" description="Glycosyl hydrolase family 13 catalytic" evidence="4">
    <location>
        <begin position="17"/>
        <end position="426"/>
    </location>
</feature>
<evidence type="ECO:0000256" key="1">
    <source>
        <dbReference type="ARBA" id="ARBA00008061"/>
    </source>
</evidence>
<dbReference type="Pfam" id="PF00128">
    <property type="entry name" value="Alpha-amylase"/>
    <property type="match status" value="1"/>
</dbReference>
<accession>A0A422M018</accession>
<evidence type="ECO:0000256" key="2">
    <source>
        <dbReference type="ARBA" id="ARBA00022801"/>
    </source>
</evidence>
<name>A0A422M018_LACPA</name>
<dbReference type="PANTHER" id="PTHR10357">
    <property type="entry name" value="ALPHA-AMYLASE FAMILY MEMBER"/>
    <property type="match status" value="1"/>
</dbReference>
<evidence type="ECO:0000313" key="5">
    <source>
        <dbReference type="EMBL" id="RND79965.1"/>
    </source>
</evidence>